<feature type="compositionally biased region" description="Low complexity" evidence="1">
    <location>
        <begin position="520"/>
        <end position="536"/>
    </location>
</feature>
<keyword evidence="2" id="KW-0812">Transmembrane</keyword>
<reference evidence="3" key="1">
    <citation type="submission" date="2021-03" db="EMBL/GenBank/DDBJ databases">
        <title>Revisited historic fungal species revealed as producer of novel bioactive compounds through whole genome sequencing and comparative genomics.</title>
        <authorList>
            <person name="Vignolle G.A."/>
            <person name="Hochenegger N."/>
            <person name="Mach R.L."/>
            <person name="Mach-Aigner A.R."/>
            <person name="Javad Rahimi M."/>
            <person name="Salim K.A."/>
            <person name="Chan C.M."/>
            <person name="Lim L.B.L."/>
            <person name="Cai F."/>
            <person name="Druzhinina I.S."/>
            <person name="U'Ren J.M."/>
            <person name="Derntl C."/>
        </authorList>
    </citation>
    <scope>NUCLEOTIDE SEQUENCE</scope>
    <source>
        <strain evidence="3">TUCIM 5799</strain>
    </source>
</reference>
<proteinExistence type="predicted"/>
<evidence type="ECO:0000313" key="3">
    <source>
        <dbReference type="EMBL" id="KAI1874446.1"/>
    </source>
</evidence>
<gene>
    <name evidence="3" type="ORF">JX265_004654</name>
</gene>
<feature type="transmembrane region" description="Helical" evidence="2">
    <location>
        <begin position="138"/>
        <end position="158"/>
    </location>
</feature>
<feature type="transmembrane region" description="Helical" evidence="2">
    <location>
        <begin position="294"/>
        <end position="314"/>
    </location>
</feature>
<dbReference type="Proteomes" id="UP000829685">
    <property type="component" value="Unassembled WGS sequence"/>
</dbReference>
<feature type="transmembrane region" description="Helical" evidence="2">
    <location>
        <begin position="106"/>
        <end position="126"/>
    </location>
</feature>
<keyword evidence="4" id="KW-1185">Reference proteome</keyword>
<dbReference type="EMBL" id="JAFIMR010000009">
    <property type="protein sequence ID" value="KAI1874446.1"/>
    <property type="molecule type" value="Genomic_DNA"/>
</dbReference>
<feature type="region of interest" description="Disordered" evidence="1">
    <location>
        <begin position="475"/>
        <end position="648"/>
    </location>
</feature>
<evidence type="ECO:0000256" key="1">
    <source>
        <dbReference type="SAM" id="MobiDB-lite"/>
    </source>
</evidence>
<feature type="transmembrane region" description="Helical" evidence="2">
    <location>
        <begin position="230"/>
        <end position="249"/>
    </location>
</feature>
<feature type="compositionally biased region" description="Basic and acidic residues" evidence="1">
    <location>
        <begin position="475"/>
        <end position="488"/>
    </location>
</feature>
<organism evidence="3 4">
    <name type="scientific">Neoarthrinium moseri</name>
    <dbReference type="NCBI Taxonomy" id="1658444"/>
    <lineage>
        <taxon>Eukaryota</taxon>
        <taxon>Fungi</taxon>
        <taxon>Dikarya</taxon>
        <taxon>Ascomycota</taxon>
        <taxon>Pezizomycotina</taxon>
        <taxon>Sordariomycetes</taxon>
        <taxon>Xylariomycetidae</taxon>
        <taxon>Amphisphaeriales</taxon>
        <taxon>Apiosporaceae</taxon>
        <taxon>Neoarthrinium</taxon>
    </lineage>
</organism>
<name>A0A9P9WPY3_9PEZI</name>
<protein>
    <submittedName>
        <fullName evidence="3">Uncharacterized protein</fullName>
    </submittedName>
</protein>
<evidence type="ECO:0000313" key="4">
    <source>
        <dbReference type="Proteomes" id="UP000829685"/>
    </source>
</evidence>
<feature type="transmembrane region" description="Helical" evidence="2">
    <location>
        <begin position="74"/>
        <end position="94"/>
    </location>
</feature>
<evidence type="ECO:0000256" key="2">
    <source>
        <dbReference type="SAM" id="Phobius"/>
    </source>
</evidence>
<sequence length="648" mass="69079">MPALPDTTLLTNTLVYRNATTLDLASTNATIADALPVVCAWPVSGQYGLGSRVLYYVLVAACLGFRKVNWLKRACLAAALLLPAVAAIHGIVLASLHTDGAVDMDVYGAFQLCSIGILAAPVTVRLSSTYFNDRGRNIIFVWTGLVLAGLLSLTVEFYRIMPASCAFDSQGNRLYRDNPDAFPYDDEDTTCGLACKVGPGNPWSPMRAWDGSTKDIYVIPAPTVLTSGTATLLAAACCVPAILSLFTMWDKIAVINWKRKFGRSYEDEPDAAIEGTNGATPRQMSNTNEEIMRYVRIAVQLPVFGAGVIAILALGEKNFFSKPVSYQTEPMASIGQWGSMVATGLAALGSLLVGRPEDNGSESGSFTEERKCPHCHHDGPLLHPGATGSPPRGRARRRDSTESFPRVSLHEIGTGLTSMVTGRSHATDAGNRRKFAAALSKVGNYIGQPARKRYDVSDFRSGAALNYPQIPGERARNRSLSRIDREWRSPSVQPSRTGSPSSRYDGDNSSQGPDGESLHSPQTPQSPSSISWPTTPARAYRSYTHPNPSSGGDGKMVRAVRRRDTLEVPSGQPPVNVGPPRQTMSASSVPTIAVPAGEDSPAIVVSSEPNPEPKQISQSPEPSSPPSSAGSSPGYFGAKNKTAAGPAS</sequence>
<comment type="caution">
    <text evidence="3">The sequence shown here is derived from an EMBL/GenBank/DDBJ whole genome shotgun (WGS) entry which is preliminary data.</text>
</comment>
<feature type="region of interest" description="Disordered" evidence="1">
    <location>
        <begin position="356"/>
        <end position="411"/>
    </location>
</feature>
<feature type="compositionally biased region" description="Polar residues" evidence="1">
    <location>
        <begin position="490"/>
        <end position="512"/>
    </location>
</feature>
<accession>A0A9P9WPY3</accession>
<feature type="compositionally biased region" description="Low complexity" evidence="1">
    <location>
        <begin position="613"/>
        <end position="634"/>
    </location>
</feature>
<keyword evidence="2" id="KW-0472">Membrane</keyword>
<keyword evidence="2" id="KW-1133">Transmembrane helix</keyword>
<dbReference type="AlphaFoldDB" id="A0A9P9WPY3"/>
<feature type="compositionally biased region" description="Basic and acidic residues" evidence="1">
    <location>
        <begin position="367"/>
        <end position="380"/>
    </location>
</feature>